<accession>A0A7R8W562</accession>
<protein>
    <submittedName>
        <fullName evidence="8">Uncharacterized protein</fullName>
    </submittedName>
</protein>
<feature type="region of interest" description="Disordered" evidence="6">
    <location>
        <begin position="1"/>
        <end position="21"/>
    </location>
</feature>
<feature type="compositionally biased region" description="Acidic residues" evidence="6">
    <location>
        <begin position="119"/>
        <end position="128"/>
    </location>
</feature>
<comment type="similarity">
    <text evidence="2">Belongs to the UPF0239 family.</text>
</comment>
<dbReference type="EMBL" id="OB660498">
    <property type="protein sequence ID" value="CAD7225089.1"/>
    <property type="molecule type" value="Genomic_DNA"/>
</dbReference>
<gene>
    <name evidence="8" type="ORF">CTOB1V02_LOCUS3036</name>
</gene>
<name>A0A7R8W562_9CRUS</name>
<keyword evidence="5 7" id="KW-0472">Membrane</keyword>
<proteinExistence type="inferred from homology"/>
<dbReference type="InterPro" id="IPR009621">
    <property type="entry name" value="UPF0239"/>
</dbReference>
<dbReference type="PANTHER" id="PTHR14409:SF0">
    <property type="entry name" value="PROTEIN MANBAL"/>
    <property type="match status" value="1"/>
</dbReference>
<dbReference type="GO" id="GO:0016020">
    <property type="term" value="C:membrane"/>
    <property type="evidence" value="ECO:0007669"/>
    <property type="project" value="UniProtKB-SubCell"/>
</dbReference>
<evidence type="ECO:0000256" key="1">
    <source>
        <dbReference type="ARBA" id="ARBA00004167"/>
    </source>
</evidence>
<evidence type="ECO:0000256" key="2">
    <source>
        <dbReference type="ARBA" id="ARBA00006839"/>
    </source>
</evidence>
<sequence>MVSVPSEPRRRGPGPPSRLPLSKYGLTTKRTRIKLDVGTRIGGDRVLWDLTGPCGIYSRGPEELASPLGTSNKFQICQMEFEEKTTVFDQVLRWGLFLGAMFQLVCILAVTFVPLSDVKEDDEDDDGHEGELTSHASRQHVKRRLDKKKRR</sequence>
<dbReference type="OrthoDB" id="10040809at2759"/>
<evidence type="ECO:0000256" key="7">
    <source>
        <dbReference type="SAM" id="Phobius"/>
    </source>
</evidence>
<reference evidence="8" key="1">
    <citation type="submission" date="2020-11" db="EMBL/GenBank/DDBJ databases">
        <authorList>
            <person name="Tran Van P."/>
        </authorList>
    </citation>
    <scope>NUCLEOTIDE SEQUENCE</scope>
</reference>
<evidence type="ECO:0000313" key="8">
    <source>
        <dbReference type="EMBL" id="CAD7225089.1"/>
    </source>
</evidence>
<comment type="subcellular location">
    <subcellularLocation>
        <location evidence="1">Membrane</location>
        <topology evidence="1">Single-pass membrane protein</topology>
    </subcellularLocation>
</comment>
<keyword evidence="4 7" id="KW-1133">Transmembrane helix</keyword>
<dbReference type="AlphaFoldDB" id="A0A7R8W562"/>
<evidence type="ECO:0000256" key="4">
    <source>
        <dbReference type="ARBA" id="ARBA00022989"/>
    </source>
</evidence>
<evidence type="ECO:0000256" key="6">
    <source>
        <dbReference type="SAM" id="MobiDB-lite"/>
    </source>
</evidence>
<dbReference type="Pfam" id="PF06783">
    <property type="entry name" value="UPF0239"/>
    <property type="match status" value="1"/>
</dbReference>
<evidence type="ECO:0000256" key="3">
    <source>
        <dbReference type="ARBA" id="ARBA00022692"/>
    </source>
</evidence>
<organism evidence="8">
    <name type="scientific">Cyprideis torosa</name>
    <dbReference type="NCBI Taxonomy" id="163714"/>
    <lineage>
        <taxon>Eukaryota</taxon>
        <taxon>Metazoa</taxon>
        <taxon>Ecdysozoa</taxon>
        <taxon>Arthropoda</taxon>
        <taxon>Crustacea</taxon>
        <taxon>Oligostraca</taxon>
        <taxon>Ostracoda</taxon>
        <taxon>Podocopa</taxon>
        <taxon>Podocopida</taxon>
        <taxon>Cytherocopina</taxon>
        <taxon>Cytheroidea</taxon>
        <taxon>Cytherideidae</taxon>
        <taxon>Cyprideis</taxon>
    </lineage>
</organism>
<keyword evidence="3 7" id="KW-0812">Transmembrane</keyword>
<feature type="region of interest" description="Disordered" evidence="6">
    <location>
        <begin position="119"/>
        <end position="151"/>
    </location>
</feature>
<feature type="transmembrane region" description="Helical" evidence="7">
    <location>
        <begin position="94"/>
        <end position="115"/>
    </location>
</feature>
<dbReference type="PANTHER" id="PTHR14409">
    <property type="entry name" value="MANNOSIDASE, BETA A, LYSOSOMAL-LIKE, MANBAL PROTEIN"/>
    <property type="match status" value="1"/>
</dbReference>
<feature type="compositionally biased region" description="Basic residues" evidence="6">
    <location>
        <begin position="137"/>
        <end position="151"/>
    </location>
</feature>
<evidence type="ECO:0000256" key="5">
    <source>
        <dbReference type="ARBA" id="ARBA00023136"/>
    </source>
</evidence>